<dbReference type="GO" id="GO:0016279">
    <property type="term" value="F:protein-lysine N-methyltransferase activity"/>
    <property type="evidence" value="ECO:0007669"/>
    <property type="project" value="TreeGrafter"/>
</dbReference>
<evidence type="ECO:0000256" key="2">
    <source>
        <dbReference type="ARBA" id="ARBA00022679"/>
    </source>
</evidence>
<organism evidence="4 5">
    <name type="scientific">Ganoderma sinense ZZ0214-1</name>
    <dbReference type="NCBI Taxonomy" id="1077348"/>
    <lineage>
        <taxon>Eukaryota</taxon>
        <taxon>Fungi</taxon>
        <taxon>Dikarya</taxon>
        <taxon>Basidiomycota</taxon>
        <taxon>Agaricomycotina</taxon>
        <taxon>Agaricomycetes</taxon>
        <taxon>Polyporales</taxon>
        <taxon>Polyporaceae</taxon>
        <taxon>Ganoderma</taxon>
    </lineage>
</organism>
<comment type="caution">
    <text evidence="4">The sequence shown here is derived from an EMBL/GenBank/DDBJ whole genome shotgun (WGS) entry which is preliminary data.</text>
</comment>
<sequence>MNDLEKRRWDHLLSWLKIEHGMDVGEHGFHVEARDVTGAGRGLFASRDCPPGTTLFKVPSTALMNRTTLAKLYPRLRKLSATQLISLHLLLHKPSGDDDSLDPAFGPYISTLPREFSSHPLTWMVKQKLRQETEWERGTLVLLPPGSARKCAELHTRFWKDWKALLPVLDETAHSQSSRPDLSSASFGIENNAALVLDYLWSWLNGLYFVISSLYRRLMDTPQSTRDAFSTVSGLTGLIQTTSLSVPYWTLPTTATAALIYSLSSTQRSGERWKKDRLSTSSSSDLLRVPSPGGKSYIFSTGTILTASCSLSTAS</sequence>
<dbReference type="OrthoDB" id="341421at2759"/>
<keyword evidence="1" id="KW-0489">Methyltransferase</keyword>
<evidence type="ECO:0000313" key="5">
    <source>
        <dbReference type="Proteomes" id="UP000230002"/>
    </source>
</evidence>
<keyword evidence="5" id="KW-1185">Reference proteome</keyword>
<protein>
    <submittedName>
        <fullName evidence="4">Uncharacterized protein</fullName>
    </submittedName>
</protein>
<dbReference type="Gene3D" id="3.90.1410.10">
    <property type="entry name" value="set domain protein methyltransferase, domain 1"/>
    <property type="match status" value="1"/>
</dbReference>
<dbReference type="EMBL" id="AYKW01000067">
    <property type="protein sequence ID" value="PIL23928.1"/>
    <property type="molecule type" value="Genomic_DNA"/>
</dbReference>
<keyword evidence="2" id="KW-0808">Transferase</keyword>
<accession>A0A2G8RRG2</accession>
<keyword evidence="3" id="KW-0949">S-adenosyl-L-methionine</keyword>
<gene>
    <name evidence="4" type="ORF">GSI_13679</name>
</gene>
<proteinExistence type="predicted"/>
<dbReference type="AlphaFoldDB" id="A0A2G8RRG2"/>
<evidence type="ECO:0000313" key="4">
    <source>
        <dbReference type="EMBL" id="PIL23928.1"/>
    </source>
</evidence>
<reference evidence="4 5" key="1">
    <citation type="journal article" date="2015" name="Sci. Rep.">
        <title>Chromosome-level genome map provides insights into diverse defense mechanisms in the medicinal fungus Ganoderma sinense.</title>
        <authorList>
            <person name="Zhu Y."/>
            <person name="Xu J."/>
            <person name="Sun C."/>
            <person name="Zhou S."/>
            <person name="Xu H."/>
            <person name="Nelson D.R."/>
            <person name="Qian J."/>
            <person name="Song J."/>
            <person name="Luo H."/>
            <person name="Xiang L."/>
            <person name="Li Y."/>
            <person name="Xu Z."/>
            <person name="Ji A."/>
            <person name="Wang L."/>
            <person name="Lu S."/>
            <person name="Hayward A."/>
            <person name="Sun W."/>
            <person name="Li X."/>
            <person name="Schwartz D.C."/>
            <person name="Wang Y."/>
            <person name="Chen S."/>
        </authorList>
    </citation>
    <scope>NUCLEOTIDE SEQUENCE [LARGE SCALE GENOMIC DNA]</scope>
    <source>
        <strain evidence="4 5">ZZ0214-1</strain>
    </source>
</reference>
<name>A0A2G8RRG2_9APHY</name>
<dbReference type="InterPro" id="IPR046341">
    <property type="entry name" value="SET_dom_sf"/>
</dbReference>
<dbReference type="InterPro" id="IPR050600">
    <property type="entry name" value="SETD3_SETD6_MTase"/>
</dbReference>
<dbReference type="SUPFAM" id="SSF82199">
    <property type="entry name" value="SET domain"/>
    <property type="match status" value="1"/>
</dbReference>
<dbReference type="GO" id="GO:0032259">
    <property type="term" value="P:methylation"/>
    <property type="evidence" value="ECO:0007669"/>
    <property type="project" value="UniProtKB-KW"/>
</dbReference>
<dbReference type="PANTHER" id="PTHR13271">
    <property type="entry name" value="UNCHARACTERIZED PUTATIVE METHYLTRANSFERASE"/>
    <property type="match status" value="1"/>
</dbReference>
<evidence type="ECO:0000256" key="3">
    <source>
        <dbReference type="ARBA" id="ARBA00022691"/>
    </source>
</evidence>
<dbReference type="Proteomes" id="UP000230002">
    <property type="component" value="Unassembled WGS sequence"/>
</dbReference>
<dbReference type="STRING" id="1077348.A0A2G8RRG2"/>
<evidence type="ECO:0000256" key="1">
    <source>
        <dbReference type="ARBA" id="ARBA00022603"/>
    </source>
</evidence>
<dbReference type="PANTHER" id="PTHR13271:SF47">
    <property type="entry name" value="ACTIN-HISTIDINE N-METHYLTRANSFERASE"/>
    <property type="match status" value="1"/>
</dbReference>